<proteinExistence type="predicted"/>
<comment type="caution">
    <text evidence="3">The sequence shown here is derived from an EMBL/GenBank/DDBJ whole genome shotgun (WGS) entry which is preliminary data.</text>
</comment>
<dbReference type="EMBL" id="BAAANS010000080">
    <property type="protein sequence ID" value="GAA2121679.1"/>
    <property type="molecule type" value="Genomic_DNA"/>
</dbReference>
<evidence type="ECO:0000313" key="3">
    <source>
        <dbReference type="EMBL" id="GAA2121679.1"/>
    </source>
</evidence>
<reference evidence="3 4" key="1">
    <citation type="journal article" date="2019" name="Int. J. Syst. Evol. Microbiol.">
        <title>The Global Catalogue of Microorganisms (GCM) 10K type strain sequencing project: providing services to taxonomists for standard genome sequencing and annotation.</title>
        <authorList>
            <consortium name="The Broad Institute Genomics Platform"/>
            <consortium name="The Broad Institute Genome Sequencing Center for Infectious Disease"/>
            <person name="Wu L."/>
            <person name="Ma J."/>
        </authorList>
    </citation>
    <scope>NUCLEOTIDE SEQUENCE [LARGE SCALE GENOMIC DNA]</scope>
    <source>
        <strain evidence="3 4">JCM 14559</strain>
    </source>
</reference>
<name>A0ABN2Y6V0_9ACTN</name>
<dbReference type="RefSeq" id="WP_344558408.1">
    <property type="nucleotide sequence ID" value="NZ_BAAANS010000080.1"/>
</dbReference>
<keyword evidence="2" id="KW-0732">Signal</keyword>
<sequence>MRSIRLAVRATGLLAAAVLAVGCGSGGGGDSAPGRAGLPSGAPSPEGTGGPGAMPSPVDLLPEPSGEVVHGSVPKDGGYAYTAQLVGGVHSAVALPGVPVPTGKTAVLVRLRLASDPVGRSSMAPPDVLVSLEGDWCGQPGNSCRWMDGSSQLVAESSVRAGNRYDTVPMGDGMNAGTVYYRYYWQFVPEGSALSNGKLCFTRNSGDEICTPLGPVTPLTEQLGDHDLS</sequence>
<evidence type="ECO:0000256" key="2">
    <source>
        <dbReference type="SAM" id="SignalP"/>
    </source>
</evidence>
<feature type="signal peptide" evidence="2">
    <location>
        <begin position="1"/>
        <end position="20"/>
    </location>
</feature>
<organism evidence="3 4">
    <name type="scientific">Kitasatospora saccharophila</name>
    <dbReference type="NCBI Taxonomy" id="407973"/>
    <lineage>
        <taxon>Bacteria</taxon>
        <taxon>Bacillati</taxon>
        <taxon>Actinomycetota</taxon>
        <taxon>Actinomycetes</taxon>
        <taxon>Kitasatosporales</taxon>
        <taxon>Streptomycetaceae</taxon>
        <taxon>Kitasatospora</taxon>
    </lineage>
</organism>
<evidence type="ECO:0000256" key="1">
    <source>
        <dbReference type="SAM" id="MobiDB-lite"/>
    </source>
</evidence>
<keyword evidence="4" id="KW-1185">Reference proteome</keyword>
<accession>A0ABN2Y6V0</accession>
<feature type="chain" id="PRO_5045078041" description="Lipoprotein" evidence="2">
    <location>
        <begin position="21"/>
        <end position="229"/>
    </location>
</feature>
<gene>
    <name evidence="3" type="ORF">GCM10009759_71600</name>
</gene>
<evidence type="ECO:0008006" key="5">
    <source>
        <dbReference type="Google" id="ProtNLM"/>
    </source>
</evidence>
<dbReference type="PROSITE" id="PS51257">
    <property type="entry name" value="PROKAR_LIPOPROTEIN"/>
    <property type="match status" value="1"/>
</dbReference>
<feature type="region of interest" description="Disordered" evidence="1">
    <location>
        <begin position="28"/>
        <end position="73"/>
    </location>
</feature>
<protein>
    <recommendedName>
        <fullName evidence="5">Lipoprotein</fullName>
    </recommendedName>
</protein>
<dbReference type="Proteomes" id="UP001500897">
    <property type="component" value="Unassembled WGS sequence"/>
</dbReference>
<evidence type="ECO:0000313" key="4">
    <source>
        <dbReference type="Proteomes" id="UP001500897"/>
    </source>
</evidence>